<feature type="domain" description="DUF7041" evidence="1">
    <location>
        <begin position="1"/>
        <end position="68"/>
    </location>
</feature>
<dbReference type="PANTHER" id="PTHR33327">
    <property type="entry name" value="ENDONUCLEASE"/>
    <property type="match status" value="1"/>
</dbReference>
<dbReference type="EMBL" id="BMAW01048485">
    <property type="protein sequence ID" value="GFS66178.1"/>
    <property type="molecule type" value="Genomic_DNA"/>
</dbReference>
<proteinExistence type="predicted"/>
<keyword evidence="3" id="KW-1185">Reference proteome</keyword>
<name>A0A8X6IYC8_NEPPI</name>
<comment type="caution">
    <text evidence="2">The sequence shown here is derived from an EMBL/GenBank/DDBJ whole genome shotgun (WGS) entry which is preliminary data.</text>
</comment>
<dbReference type="InterPro" id="IPR055469">
    <property type="entry name" value="DUF7041"/>
</dbReference>
<dbReference type="OrthoDB" id="10048650at2759"/>
<dbReference type="Proteomes" id="UP000887013">
    <property type="component" value="Unassembled WGS sequence"/>
</dbReference>
<organism evidence="2 3">
    <name type="scientific">Nephila pilipes</name>
    <name type="common">Giant wood spider</name>
    <name type="synonym">Nephila maculata</name>
    <dbReference type="NCBI Taxonomy" id="299642"/>
    <lineage>
        <taxon>Eukaryota</taxon>
        <taxon>Metazoa</taxon>
        <taxon>Ecdysozoa</taxon>
        <taxon>Arthropoda</taxon>
        <taxon>Chelicerata</taxon>
        <taxon>Arachnida</taxon>
        <taxon>Araneae</taxon>
        <taxon>Araneomorphae</taxon>
        <taxon>Entelegynae</taxon>
        <taxon>Araneoidea</taxon>
        <taxon>Nephilidae</taxon>
        <taxon>Nephila</taxon>
    </lineage>
</organism>
<evidence type="ECO:0000259" key="1">
    <source>
        <dbReference type="Pfam" id="PF23055"/>
    </source>
</evidence>
<gene>
    <name evidence="2" type="primary">AVEN_35205_1</name>
    <name evidence="2" type="ORF">NPIL_189011</name>
</gene>
<dbReference type="PANTHER" id="PTHR33327:SF3">
    <property type="entry name" value="RNA-DIRECTED DNA POLYMERASE"/>
    <property type="match status" value="1"/>
</dbReference>
<dbReference type="AlphaFoldDB" id="A0A8X6IYC8"/>
<reference evidence="2" key="1">
    <citation type="submission" date="2020-08" db="EMBL/GenBank/DDBJ databases">
        <title>Multicomponent nature underlies the extraordinary mechanical properties of spider dragline silk.</title>
        <authorList>
            <person name="Kono N."/>
            <person name="Nakamura H."/>
            <person name="Mori M."/>
            <person name="Yoshida Y."/>
            <person name="Ohtoshi R."/>
            <person name="Malay A.D."/>
            <person name="Moran D.A.P."/>
            <person name="Tomita M."/>
            <person name="Numata K."/>
            <person name="Arakawa K."/>
        </authorList>
    </citation>
    <scope>NUCLEOTIDE SEQUENCE</scope>
</reference>
<evidence type="ECO:0000313" key="3">
    <source>
        <dbReference type="Proteomes" id="UP000887013"/>
    </source>
</evidence>
<protein>
    <recommendedName>
        <fullName evidence="1">DUF7041 domain-containing protein</fullName>
    </recommendedName>
</protein>
<sequence>MESQFILGGITIEITKFHQVISALQPEKSDIIRDIILNPPTEKPYTTLRNRLYSQYADLEEQRLHDLISGMQRGDRKPSRLLLEMRSKAGNRMGKNY</sequence>
<accession>A0A8X6IYC8</accession>
<evidence type="ECO:0000313" key="2">
    <source>
        <dbReference type="EMBL" id="GFS66178.1"/>
    </source>
</evidence>
<dbReference type="Pfam" id="PF23055">
    <property type="entry name" value="DUF7041"/>
    <property type="match status" value="1"/>
</dbReference>